<dbReference type="PROSITE" id="PS51677">
    <property type="entry name" value="NODB"/>
    <property type="match status" value="1"/>
</dbReference>
<dbReference type="Pfam" id="PF01522">
    <property type="entry name" value="Polysacc_deac_1"/>
    <property type="match status" value="1"/>
</dbReference>
<feature type="domain" description="NodB homology" evidence="2">
    <location>
        <begin position="94"/>
        <end position="284"/>
    </location>
</feature>
<dbReference type="InterPro" id="IPR011330">
    <property type="entry name" value="Glyco_hydro/deAcase_b/a-brl"/>
</dbReference>
<dbReference type="SUPFAM" id="SSF88713">
    <property type="entry name" value="Glycoside hydrolase/deacetylase"/>
    <property type="match status" value="1"/>
</dbReference>
<evidence type="ECO:0000259" key="2">
    <source>
        <dbReference type="PROSITE" id="PS51677"/>
    </source>
</evidence>
<accession>A0A839JXV3</accession>
<keyword evidence="1" id="KW-1133">Transmembrane helix</keyword>
<keyword evidence="4" id="KW-1185">Reference proteome</keyword>
<dbReference type="PANTHER" id="PTHR10587">
    <property type="entry name" value="GLYCOSYL TRANSFERASE-RELATED"/>
    <property type="match status" value="1"/>
</dbReference>
<dbReference type="Gene3D" id="3.20.20.370">
    <property type="entry name" value="Glycoside hydrolase/deacetylase"/>
    <property type="match status" value="1"/>
</dbReference>
<dbReference type="RefSeq" id="WP_228351782.1">
    <property type="nucleotide sequence ID" value="NZ_JACEGA010000001.1"/>
</dbReference>
<dbReference type="GO" id="GO:0016810">
    <property type="term" value="F:hydrolase activity, acting on carbon-nitrogen (but not peptide) bonds"/>
    <property type="evidence" value="ECO:0007669"/>
    <property type="project" value="InterPro"/>
</dbReference>
<name>A0A839JXV3_9FIRM</name>
<dbReference type="Proteomes" id="UP000574276">
    <property type="component" value="Unassembled WGS sequence"/>
</dbReference>
<evidence type="ECO:0000313" key="3">
    <source>
        <dbReference type="EMBL" id="MBB2182047.1"/>
    </source>
</evidence>
<feature type="transmembrane region" description="Helical" evidence="1">
    <location>
        <begin position="6"/>
        <end position="25"/>
    </location>
</feature>
<protein>
    <submittedName>
        <fullName evidence="3">Polysaccharide deacetylase</fullName>
    </submittedName>
</protein>
<sequence>MKNKSYSGIAIFILFFILMLLGINLNKDELEPEQKSTWKELKSIELMAILENEMKREDSGSSQTSTEDLPDYTQMFPDLYTVYSTPVKMDKGKKIAYLTFDDGPSKNTYEVLDILEERDIKATFFIVGSAINDKNEATLKRMVHEGHTIGIHTYSHMCNEIYCSVERFLDDFNTVYQQIYDITGERVNIYRFPWGSNNGYSKGIKDALMEEMERRGFSCYDWNVSANDSVGNPTPYSIRSNIKKDLNRQDYPIILMHDSSINDLTVKMLPDIIDMIQEEGFEFDTLDNRVPYQFQW</sequence>
<keyword evidence="1" id="KW-0812">Transmembrane</keyword>
<dbReference type="AlphaFoldDB" id="A0A839JXV3"/>
<dbReference type="GO" id="GO:0005975">
    <property type="term" value="P:carbohydrate metabolic process"/>
    <property type="evidence" value="ECO:0007669"/>
    <property type="project" value="InterPro"/>
</dbReference>
<evidence type="ECO:0000313" key="4">
    <source>
        <dbReference type="Proteomes" id="UP000574276"/>
    </source>
</evidence>
<gene>
    <name evidence="3" type="ORF">H0486_04060</name>
</gene>
<evidence type="ECO:0000256" key="1">
    <source>
        <dbReference type="SAM" id="Phobius"/>
    </source>
</evidence>
<dbReference type="CDD" id="cd10944">
    <property type="entry name" value="CE4_SmPgdA_like"/>
    <property type="match status" value="1"/>
</dbReference>
<dbReference type="EMBL" id="JACEGA010000001">
    <property type="protein sequence ID" value="MBB2182047.1"/>
    <property type="molecule type" value="Genomic_DNA"/>
</dbReference>
<dbReference type="InterPro" id="IPR002509">
    <property type="entry name" value="NODB_dom"/>
</dbReference>
<organism evidence="3 4">
    <name type="scientific">Variimorphobacter saccharofermentans</name>
    <dbReference type="NCBI Taxonomy" id="2755051"/>
    <lineage>
        <taxon>Bacteria</taxon>
        <taxon>Bacillati</taxon>
        <taxon>Bacillota</taxon>
        <taxon>Clostridia</taxon>
        <taxon>Lachnospirales</taxon>
        <taxon>Lachnospiraceae</taxon>
        <taxon>Variimorphobacter</taxon>
    </lineage>
</organism>
<proteinExistence type="predicted"/>
<reference evidence="3 4" key="1">
    <citation type="submission" date="2020-07" db="EMBL/GenBank/DDBJ databases">
        <title>Characterization and genome sequencing of isolate MD1, a novel member within the family Lachnospiraceae.</title>
        <authorList>
            <person name="Rettenmaier R."/>
            <person name="Di Bello L."/>
            <person name="Zinser C."/>
            <person name="Scheitz K."/>
            <person name="Liebl W."/>
            <person name="Zverlov V."/>
        </authorList>
    </citation>
    <scope>NUCLEOTIDE SEQUENCE [LARGE SCALE GENOMIC DNA]</scope>
    <source>
        <strain evidence="3 4">MD1</strain>
    </source>
</reference>
<dbReference type="PANTHER" id="PTHR10587:SF125">
    <property type="entry name" value="POLYSACCHARIDE DEACETYLASE YHEN-RELATED"/>
    <property type="match status" value="1"/>
</dbReference>
<comment type="caution">
    <text evidence="3">The sequence shown here is derived from an EMBL/GenBank/DDBJ whole genome shotgun (WGS) entry which is preliminary data.</text>
</comment>
<dbReference type="InterPro" id="IPR050248">
    <property type="entry name" value="Polysacc_deacetylase_ArnD"/>
</dbReference>
<keyword evidence="1" id="KW-0472">Membrane</keyword>